<dbReference type="Gene3D" id="1.10.600.10">
    <property type="entry name" value="Farnesyl Diphosphate Synthase"/>
    <property type="match status" value="1"/>
</dbReference>
<evidence type="ECO:0000313" key="4">
    <source>
        <dbReference type="EMBL" id="PAA80465.1"/>
    </source>
</evidence>
<dbReference type="CDD" id="cd00685">
    <property type="entry name" value="Trans_IPPS_HT"/>
    <property type="match status" value="1"/>
</dbReference>
<dbReference type="InterPro" id="IPR008949">
    <property type="entry name" value="Isoprenoid_synthase_dom_sf"/>
</dbReference>
<accession>A0A267G311</accession>
<gene>
    <name evidence="4" type="ORF">BOX15_Mlig012628g2</name>
</gene>
<keyword evidence="1" id="KW-0479">Metal-binding</keyword>
<dbReference type="GO" id="GO:0046872">
    <property type="term" value="F:metal ion binding"/>
    <property type="evidence" value="ECO:0007669"/>
    <property type="project" value="UniProtKB-KW"/>
</dbReference>
<dbReference type="SUPFAM" id="SSF48576">
    <property type="entry name" value="Terpenoid synthases"/>
    <property type="match status" value="1"/>
</dbReference>
<dbReference type="SFLD" id="SFLDS00005">
    <property type="entry name" value="Isoprenoid_Synthase_Type_I"/>
    <property type="match status" value="1"/>
</dbReference>
<dbReference type="AlphaFoldDB" id="A0A267G311"/>
<keyword evidence="3" id="KW-0808">Transferase</keyword>
<organism evidence="4 5">
    <name type="scientific">Macrostomum lignano</name>
    <dbReference type="NCBI Taxonomy" id="282301"/>
    <lineage>
        <taxon>Eukaryota</taxon>
        <taxon>Metazoa</taxon>
        <taxon>Spiralia</taxon>
        <taxon>Lophotrochozoa</taxon>
        <taxon>Platyhelminthes</taxon>
        <taxon>Rhabditophora</taxon>
        <taxon>Macrostomorpha</taxon>
        <taxon>Macrostomida</taxon>
        <taxon>Macrostomidae</taxon>
        <taxon>Macrostomum</taxon>
    </lineage>
</organism>
<evidence type="ECO:0000313" key="5">
    <source>
        <dbReference type="Proteomes" id="UP000215902"/>
    </source>
</evidence>
<comment type="similarity">
    <text evidence="3">Belongs to the FPP/GGPP synthase family.</text>
</comment>
<dbReference type="EMBL" id="NIVC01000581">
    <property type="protein sequence ID" value="PAA80465.1"/>
    <property type="molecule type" value="Genomic_DNA"/>
</dbReference>
<comment type="caution">
    <text evidence="4">The sequence shown here is derived from an EMBL/GenBank/DDBJ whole genome shotgun (WGS) entry which is preliminary data.</text>
</comment>
<dbReference type="Proteomes" id="UP000215902">
    <property type="component" value="Unassembled WGS sequence"/>
</dbReference>
<evidence type="ECO:0000256" key="3">
    <source>
        <dbReference type="RuleBase" id="RU004466"/>
    </source>
</evidence>
<protein>
    <recommendedName>
        <fullName evidence="6">Geranylgeranyl pyrophosphate synthase</fullName>
    </recommendedName>
</protein>
<dbReference type="OrthoDB" id="6921389at2759"/>
<dbReference type="GO" id="GO:0008299">
    <property type="term" value="P:isoprenoid biosynthetic process"/>
    <property type="evidence" value="ECO:0007669"/>
    <property type="project" value="InterPro"/>
</dbReference>
<dbReference type="PANTHER" id="PTHR12001">
    <property type="entry name" value="GERANYLGERANYL PYROPHOSPHATE SYNTHASE"/>
    <property type="match status" value="1"/>
</dbReference>
<name>A0A267G311_9PLAT</name>
<proteinExistence type="inferred from homology"/>
<dbReference type="PANTHER" id="PTHR12001:SF44">
    <property type="entry name" value="GERANYLGERANYL PYROPHOSPHATE SYNTHASE"/>
    <property type="match status" value="1"/>
</dbReference>
<dbReference type="PROSITE" id="PS00444">
    <property type="entry name" value="POLYPRENYL_SYNTHASE_2"/>
    <property type="match status" value="1"/>
</dbReference>
<reference evidence="4 5" key="1">
    <citation type="submission" date="2017-06" db="EMBL/GenBank/DDBJ databases">
        <title>A platform for efficient transgenesis in Macrostomum lignano, a flatworm model organism for stem cell research.</title>
        <authorList>
            <person name="Berezikov E."/>
        </authorList>
    </citation>
    <scope>NUCLEOTIDE SEQUENCE [LARGE SCALE GENOMIC DNA]</scope>
    <source>
        <strain evidence="4">DV1</strain>
        <tissue evidence="4">Whole organism</tissue>
    </source>
</reference>
<evidence type="ECO:0000256" key="2">
    <source>
        <dbReference type="ARBA" id="ARBA00022842"/>
    </source>
</evidence>
<dbReference type="PROSITE" id="PS00723">
    <property type="entry name" value="POLYPRENYL_SYNTHASE_1"/>
    <property type="match status" value="1"/>
</dbReference>
<evidence type="ECO:0000256" key="1">
    <source>
        <dbReference type="ARBA" id="ARBA00022723"/>
    </source>
</evidence>
<dbReference type="SFLD" id="SFLDG01017">
    <property type="entry name" value="Polyprenyl_Transferase_Like"/>
    <property type="match status" value="1"/>
</dbReference>
<dbReference type="Pfam" id="PF00348">
    <property type="entry name" value="polyprenyl_synt"/>
    <property type="match status" value="1"/>
</dbReference>
<feature type="non-terminal residue" evidence="4">
    <location>
        <position position="1"/>
    </location>
</feature>
<keyword evidence="2" id="KW-0460">Magnesium</keyword>
<sequence length="310" mass="35431">KPETTMAQSLDYHMNKALNGPYNYICQAGGKQIRGKLFKAFNHWLNVSEEVMSVISEIAEMLHNSSLIIDDIEDSSELRRGVPVAHHVFGLPLSLNSACYMYFKALDTALRLPDSRVPRVFTDQMLVLHRGQGLDLYWRDTYTCPTLEQYQEMVRMKTGGLFGLGIRLMCLFSGDCGAARETDLLRMADLLGVFFQVRDDFANLMSEEYHDNKSFCEDLTEGKYSYPIVWAIQNCPDDDQISSVLRQRTRDVEVKKFCVRHLRSLGALDHTVQFLRQLEAQLMQLLDSLSPDNALLRELVLELAKLYANA</sequence>
<dbReference type="InterPro" id="IPR000092">
    <property type="entry name" value="Polyprenyl_synt"/>
</dbReference>
<keyword evidence="5" id="KW-1185">Reference proteome</keyword>
<dbReference type="STRING" id="282301.A0A267G311"/>
<dbReference type="InterPro" id="IPR033749">
    <property type="entry name" value="Polyprenyl_synt_CS"/>
</dbReference>
<evidence type="ECO:0008006" key="6">
    <source>
        <dbReference type="Google" id="ProtNLM"/>
    </source>
</evidence>
<dbReference type="GO" id="GO:0004659">
    <property type="term" value="F:prenyltransferase activity"/>
    <property type="evidence" value="ECO:0007669"/>
    <property type="project" value="InterPro"/>
</dbReference>